<protein>
    <recommendedName>
        <fullName evidence="3">HTH cro/C1-type domain-containing protein</fullName>
    </recommendedName>
</protein>
<dbReference type="InterPro" id="IPR010982">
    <property type="entry name" value="Lambda_DNA-bd_dom_sf"/>
</dbReference>
<comment type="caution">
    <text evidence="1">The sequence shown here is derived from an EMBL/GenBank/DDBJ whole genome shotgun (WGS) entry which is preliminary data.</text>
</comment>
<evidence type="ECO:0008006" key="3">
    <source>
        <dbReference type="Google" id="ProtNLM"/>
    </source>
</evidence>
<sequence length="253" mass="27555">MTTYPGFGVLLERLVDHRKLDIGQLSVQAEAEESELQAVLNGATPDLELLRRLAPALGLQTADLFAVAGMPIPEHLAPLDATAGRLVPQLVERAVFLPPDRRSELLRYARSLPQEDRTVPVRTPRSHEQYQLSFGAVLLHMLANRNLDWVSSAKVLYLLSGLYVSASTIGGVGHGRVELARDLLADFAVVLGIRVGDLAAMAGPAVEVNARLGEHIQRQHSAGPDMAELIAELRRLSFDQVRQVGVEAGTELR</sequence>
<organism evidence="1 2">
    <name type="scientific">Kitasatospora kazusensis</name>
    <dbReference type="NCBI Taxonomy" id="407974"/>
    <lineage>
        <taxon>Bacteria</taxon>
        <taxon>Bacillati</taxon>
        <taxon>Actinomycetota</taxon>
        <taxon>Actinomycetes</taxon>
        <taxon>Kitasatosporales</taxon>
        <taxon>Streptomycetaceae</taxon>
        <taxon>Kitasatospora</taxon>
    </lineage>
</organism>
<dbReference type="EMBL" id="BAAANT010000068">
    <property type="protein sequence ID" value="GAA2158425.1"/>
    <property type="molecule type" value="Genomic_DNA"/>
</dbReference>
<dbReference type="RefSeq" id="WP_344469529.1">
    <property type="nucleotide sequence ID" value="NZ_BAAANT010000068.1"/>
</dbReference>
<name>A0ABN3ABV2_9ACTN</name>
<evidence type="ECO:0000313" key="2">
    <source>
        <dbReference type="Proteomes" id="UP001422759"/>
    </source>
</evidence>
<keyword evidence="2" id="KW-1185">Reference proteome</keyword>
<dbReference type="Proteomes" id="UP001422759">
    <property type="component" value="Unassembled WGS sequence"/>
</dbReference>
<dbReference type="SUPFAM" id="SSF47413">
    <property type="entry name" value="lambda repressor-like DNA-binding domains"/>
    <property type="match status" value="1"/>
</dbReference>
<accession>A0ABN3ABV2</accession>
<reference evidence="1 2" key="1">
    <citation type="journal article" date="2019" name="Int. J. Syst. Evol. Microbiol.">
        <title>The Global Catalogue of Microorganisms (GCM) 10K type strain sequencing project: providing services to taxonomists for standard genome sequencing and annotation.</title>
        <authorList>
            <consortium name="The Broad Institute Genomics Platform"/>
            <consortium name="The Broad Institute Genome Sequencing Center for Infectious Disease"/>
            <person name="Wu L."/>
            <person name="Ma J."/>
        </authorList>
    </citation>
    <scope>NUCLEOTIDE SEQUENCE [LARGE SCALE GENOMIC DNA]</scope>
    <source>
        <strain evidence="1 2">JCM 14560</strain>
    </source>
</reference>
<gene>
    <name evidence="1" type="ORF">GCM10009760_61410</name>
</gene>
<evidence type="ECO:0000313" key="1">
    <source>
        <dbReference type="EMBL" id="GAA2158425.1"/>
    </source>
</evidence>
<proteinExistence type="predicted"/>